<dbReference type="PANTHER" id="PTHR46035:SF1">
    <property type="entry name" value="TETRATRICOPEPTIDE REPEAT PROTEIN 4"/>
    <property type="match status" value="1"/>
</dbReference>
<evidence type="ECO:0000313" key="6">
    <source>
        <dbReference type="EMBL" id="KOB71489.1"/>
    </source>
</evidence>
<feature type="compositionally biased region" description="Basic and acidic residues" evidence="4">
    <location>
        <begin position="21"/>
        <end position="31"/>
    </location>
</feature>
<dbReference type="EMBL" id="JTDY01002400">
    <property type="protein sequence ID" value="KOB71489.1"/>
    <property type="molecule type" value="Genomic_DNA"/>
</dbReference>
<feature type="domain" description="Cns1/TTC4 wheel" evidence="5">
    <location>
        <begin position="231"/>
        <end position="335"/>
    </location>
</feature>
<evidence type="ECO:0000256" key="4">
    <source>
        <dbReference type="SAM" id="MobiDB-lite"/>
    </source>
</evidence>
<dbReference type="Proteomes" id="UP000037510">
    <property type="component" value="Unassembled WGS sequence"/>
</dbReference>
<dbReference type="InterPro" id="IPR044059">
    <property type="entry name" value="Csn1/TTC4_wheel"/>
</dbReference>
<dbReference type="SUPFAM" id="SSF48452">
    <property type="entry name" value="TPR-like"/>
    <property type="match status" value="1"/>
</dbReference>
<keyword evidence="1" id="KW-0677">Repeat</keyword>
<evidence type="ECO:0000313" key="7">
    <source>
        <dbReference type="Proteomes" id="UP000037510"/>
    </source>
</evidence>
<keyword evidence="2" id="KW-0802">TPR repeat</keyword>
<feature type="compositionally biased region" description="Polar residues" evidence="4">
    <location>
        <begin position="11"/>
        <end position="20"/>
    </location>
</feature>
<dbReference type="CDD" id="cd21380">
    <property type="entry name" value="CTWD_Cns1"/>
    <property type="match status" value="1"/>
</dbReference>
<dbReference type="Gene3D" id="1.25.40.10">
    <property type="entry name" value="Tetratricopeptide repeat domain"/>
    <property type="match status" value="1"/>
</dbReference>
<dbReference type="GO" id="GO:0005829">
    <property type="term" value="C:cytosol"/>
    <property type="evidence" value="ECO:0007669"/>
    <property type="project" value="TreeGrafter"/>
</dbReference>
<protein>
    <submittedName>
        <fullName evidence="6">Putative Cyclophilin seven suppressor</fullName>
    </submittedName>
</protein>
<evidence type="ECO:0000256" key="2">
    <source>
        <dbReference type="ARBA" id="ARBA00022803"/>
    </source>
</evidence>
<keyword evidence="7" id="KW-1185">Reference proteome</keyword>
<dbReference type="InterPro" id="IPR019734">
    <property type="entry name" value="TPR_rpt"/>
</dbReference>
<evidence type="ECO:0000256" key="3">
    <source>
        <dbReference type="ARBA" id="ARBA00023602"/>
    </source>
</evidence>
<evidence type="ECO:0000259" key="5">
    <source>
        <dbReference type="Pfam" id="PF18972"/>
    </source>
</evidence>
<dbReference type="SMART" id="SM00028">
    <property type="entry name" value="TPR"/>
    <property type="match status" value="2"/>
</dbReference>
<dbReference type="AlphaFoldDB" id="A0A0L7L822"/>
<dbReference type="GO" id="GO:0005634">
    <property type="term" value="C:nucleus"/>
    <property type="evidence" value="ECO:0007669"/>
    <property type="project" value="TreeGrafter"/>
</dbReference>
<dbReference type="PANTHER" id="PTHR46035">
    <property type="entry name" value="TETRATRICOPEPTIDE REPEAT PROTEIN 4"/>
    <property type="match status" value="1"/>
</dbReference>
<dbReference type="GO" id="GO:0051879">
    <property type="term" value="F:Hsp90 protein binding"/>
    <property type="evidence" value="ECO:0007669"/>
    <property type="project" value="InterPro"/>
</dbReference>
<accession>A0A0L7L822</accession>
<evidence type="ECO:0000256" key="1">
    <source>
        <dbReference type="ARBA" id="ARBA00022737"/>
    </source>
</evidence>
<organism evidence="6 7">
    <name type="scientific">Operophtera brumata</name>
    <name type="common">Winter moth</name>
    <name type="synonym">Phalaena brumata</name>
    <dbReference type="NCBI Taxonomy" id="104452"/>
    <lineage>
        <taxon>Eukaryota</taxon>
        <taxon>Metazoa</taxon>
        <taxon>Ecdysozoa</taxon>
        <taxon>Arthropoda</taxon>
        <taxon>Hexapoda</taxon>
        <taxon>Insecta</taxon>
        <taxon>Pterygota</taxon>
        <taxon>Neoptera</taxon>
        <taxon>Endopterygota</taxon>
        <taxon>Lepidoptera</taxon>
        <taxon>Glossata</taxon>
        <taxon>Ditrysia</taxon>
        <taxon>Geometroidea</taxon>
        <taxon>Geometridae</taxon>
        <taxon>Larentiinae</taxon>
        <taxon>Operophtera</taxon>
    </lineage>
</organism>
<comment type="caution">
    <text evidence="6">The sequence shown here is derived from an EMBL/GenBank/DDBJ whole genome shotgun (WGS) entry which is preliminary data.</text>
</comment>
<sequence length="337" mass="39161">MAKGDKESSVAMDQSAGSSDNSREVKKPMTDEERLALAKKLDDELDEFINGLEKKRYTDGWYTEGIKQKCNNDDLNATLYQNRSTAQFYLQNFRSSLLDSERALKFAPDYYKAQFRAAKAAFQCMKYSQCIEYCQKILTVKPQDKDTADLLAKAKQKLLIQERDDRRKKRLHTIQSQQRDIILKTVKERGIRVYEWKQNNEELDSELEFSLLETKTATASPEEMVHLEDGVLHWPVLLIYPEYKITDYIKACADTHTLLSEVEQVFPAPWDDEGKYNLGNINVYYEGYNMKLVSVDPKRLLSELMVDRFFHVKGGMASFIILARGSEAEKRFLKDYE</sequence>
<dbReference type="Pfam" id="PF18972">
    <property type="entry name" value="Wheel"/>
    <property type="match status" value="1"/>
</dbReference>
<dbReference type="STRING" id="104452.A0A0L7L822"/>
<dbReference type="InterPro" id="IPR011990">
    <property type="entry name" value="TPR-like_helical_dom_sf"/>
</dbReference>
<feature type="region of interest" description="Disordered" evidence="4">
    <location>
        <begin position="1"/>
        <end position="31"/>
    </location>
</feature>
<dbReference type="GO" id="GO:0030544">
    <property type="term" value="F:Hsp70 protein binding"/>
    <property type="evidence" value="ECO:0007669"/>
    <property type="project" value="TreeGrafter"/>
</dbReference>
<reference evidence="6 7" key="1">
    <citation type="journal article" date="2015" name="Genome Biol. Evol.">
        <title>The genome of winter moth (Operophtera brumata) provides a genomic perspective on sexual dimorphism and phenology.</title>
        <authorList>
            <person name="Derks M.F."/>
            <person name="Smit S."/>
            <person name="Salis L."/>
            <person name="Schijlen E."/>
            <person name="Bossers A."/>
            <person name="Mateman C."/>
            <person name="Pijl A.S."/>
            <person name="de Ridder D."/>
            <person name="Groenen M.A."/>
            <person name="Visser M.E."/>
            <person name="Megens H.J."/>
        </authorList>
    </citation>
    <scope>NUCLEOTIDE SEQUENCE [LARGE SCALE GENOMIC DNA]</scope>
    <source>
        <strain evidence="6">WM2013NL</strain>
        <tissue evidence="6">Head and thorax</tissue>
    </source>
</reference>
<comment type="similarity">
    <text evidence="3">Belongs to the TTC4 family.</text>
</comment>
<name>A0A0L7L822_OPEBR</name>
<dbReference type="GO" id="GO:0006457">
    <property type="term" value="P:protein folding"/>
    <property type="evidence" value="ECO:0007669"/>
    <property type="project" value="TreeGrafter"/>
</dbReference>
<gene>
    <name evidence="6" type="ORF">OBRU01_13540</name>
</gene>
<proteinExistence type="inferred from homology"/>